<name>A0A5B6TQH3_9BACT</name>
<gene>
    <name evidence="1" type="ORF">FOA19_15740</name>
</gene>
<protein>
    <submittedName>
        <fullName evidence="1">Uncharacterized protein</fullName>
    </submittedName>
</protein>
<dbReference type="AlphaFoldDB" id="A0A5B6TQH3"/>
<reference evidence="1 2" key="1">
    <citation type="submission" date="2019-07" db="EMBL/GenBank/DDBJ databases">
        <title>Rufibacter sp. nov., isolated from lake sediment.</title>
        <authorList>
            <person name="Qu J.-H."/>
        </authorList>
    </citation>
    <scope>NUCLEOTIDE SEQUENCE [LARGE SCALE GENOMIC DNA]</scope>
    <source>
        <strain evidence="1 2">NBS58-1</strain>
    </source>
</reference>
<dbReference type="EMBL" id="VKKY01000002">
    <property type="protein sequence ID" value="KAA3438673.1"/>
    <property type="molecule type" value="Genomic_DNA"/>
</dbReference>
<comment type="caution">
    <text evidence="1">The sequence shown here is derived from an EMBL/GenBank/DDBJ whole genome shotgun (WGS) entry which is preliminary data.</text>
</comment>
<accession>A0A5B6TQH3</accession>
<organism evidence="1 2">
    <name type="scientific">Rufibacter hautae</name>
    <dbReference type="NCBI Taxonomy" id="2595005"/>
    <lineage>
        <taxon>Bacteria</taxon>
        <taxon>Pseudomonadati</taxon>
        <taxon>Bacteroidota</taxon>
        <taxon>Cytophagia</taxon>
        <taxon>Cytophagales</taxon>
        <taxon>Hymenobacteraceae</taxon>
        <taxon>Rufibacter</taxon>
    </lineage>
</organism>
<dbReference type="OrthoDB" id="5521926at2"/>
<proteinExistence type="predicted"/>
<sequence>MADLNSLEKQKLENLLRMKQGFLLNFTDPSLQAFVHRSVGLDFYHEKYRNGTSSKANRMREFWKVESDFIVAKLIFDLCQYFKDLKERKGEALLQEEKRLLEDCLGISKRLSNSAEVVALLLKRKATDTQGSGLGRVEVVEEEEDTARLFSALSLETQVASRGNETVFLITNEDIMPFLKNMSFVS</sequence>
<dbReference type="RefSeq" id="WP_149091729.1">
    <property type="nucleotide sequence ID" value="NZ_VKKY01000002.1"/>
</dbReference>
<evidence type="ECO:0000313" key="1">
    <source>
        <dbReference type="EMBL" id="KAA3438673.1"/>
    </source>
</evidence>
<evidence type="ECO:0000313" key="2">
    <source>
        <dbReference type="Proteomes" id="UP000324133"/>
    </source>
</evidence>
<keyword evidence="2" id="KW-1185">Reference proteome</keyword>
<dbReference type="Proteomes" id="UP000324133">
    <property type="component" value="Unassembled WGS sequence"/>
</dbReference>